<dbReference type="PIRSF" id="PIRSF000137">
    <property type="entry name" value="Alcohol_oxidase"/>
    <property type="match status" value="1"/>
</dbReference>
<accession>A0ABT1NSI2</accession>
<dbReference type="SUPFAM" id="SSF51905">
    <property type="entry name" value="FAD/NAD(P)-binding domain"/>
    <property type="match status" value="1"/>
</dbReference>
<dbReference type="Pfam" id="PF00732">
    <property type="entry name" value="GMC_oxred_N"/>
    <property type="match status" value="1"/>
</dbReference>
<dbReference type="Gene3D" id="3.50.50.60">
    <property type="entry name" value="FAD/NAD(P)-binding domain"/>
    <property type="match status" value="1"/>
</dbReference>
<comment type="cofactor">
    <cofactor evidence="1">
        <name>FAD</name>
        <dbReference type="ChEBI" id="CHEBI:57692"/>
    </cofactor>
</comment>
<evidence type="ECO:0000259" key="6">
    <source>
        <dbReference type="PROSITE" id="PS00623"/>
    </source>
</evidence>
<dbReference type="PANTHER" id="PTHR11552">
    <property type="entry name" value="GLUCOSE-METHANOL-CHOLINE GMC OXIDOREDUCTASE"/>
    <property type="match status" value="1"/>
</dbReference>
<feature type="domain" description="Glucose-methanol-choline oxidoreductase N-terminal" evidence="6">
    <location>
        <begin position="84"/>
        <end position="107"/>
    </location>
</feature>
<dbReference type="EC" id="1.-.-.-" evidence="7"/>
<name>A0ABT1NSI2_9MICC</name>
<keyword evidence="8" id="KW-1185">Reference proteome</keyword>
<evidence type="ECO:0000313" key="7">
    <source>
        <dbReference type="EMBL" id="MCQ1950052.1"/>
    </source>
</evidence>
<comment type="caution">
    <text evidence="7">The sequence shown here is derived from an EMBL/GenBank/DDBJ whole genome shotgun (WGS) entry which is preliminary data.</text>
</comment>
<dbReference type="RefSeq" id="WP_255865517.1">
    <property type="nucleotide sequence ID" value="NZ_CP104263.1"/>
</dbReference>
<dbReference type="InterPro" id="IPR000172">
    <property type="entry name" value="GMC_OxRdtase_N"/>
</dbReference>
<keyword evidence="3 5" id="KW-0285">Flavoprotein</keyword>
<protein>
    <submittedName>
        <fullName evidence="7">Mycofactocin system GMC family oxidoreductase MftG</fullName>
        <ecNumber evidence="7">1.-.-.-</ecNumber>
    </submittedName>
</protein>
<evidence type="ECO:0000256" key="5">
    <source>
        <dbReference type="RuleBase" id="RU003968"/>
    </source>
</evidence>
<dbReference type="PANTHER" id="PTHR11552:SF147">
    <property type="entry name" value="CHOLINE DEHYDROGENASE, MITOCHONDRIAL"/>
    <property type="match status" value="1"/>
</dbReference>
<dbReference type="GO" id="GO:0016491">
    <property type="term" value="F:oxidoreductase activity"/>
    <property type="evidence" value="ECO:0007669"/>
    <property type="project" value="UniProtKB-KW"/>
</dbReference>
<dbReference type="EMBL" id="JANFLP010000008">
    <property type="protein sequence ID" value="MCQ1950052.1"/>
    <property type="molecule type" value="Genomic_DNA"/>
</dbReference>
<dbReference type="PROSITE" id="PS00623">
    <property type="entry name" value="GMC_OXRED_1"/>
    <property type="match status" value="1"/>
</dbReference>
<comment type="similarity">
    <text evidence="2 5">Belongs to the GMC oxidoreductase family.</text>
</comment>
<dbReference type="InterPro" id="IPR007867">
    <property type="entry name" value="GMC_OxRtase_C"/>
</dbReference>
<evidence type="ECO:0000256" key="3">
    <source>
        <dbReference type="ARBA" id="ARBA00022630"/>
    </source>
</evidence>
<proteinExistence type="inferred from homology"/>
<sequence>MPEHYDVVVVGGGGSGVPLAARVAEDPDRRVALIEAGPAPGDRAGYPSELLDAGTVQGAMPGHPNNWSFLAELTPGRPYSIARGRILGGSTALNGGYFVRAPKEDFDQWARVGGPAWSFAEATRLYSALEADQDFGAVPGHGSAGPVPVQRPPQSHSITRAFHQAARELGFPEEPDKNADGEPGVGPVPMNVAGGLRWNTALTYLVSRGVPANLTILGQTRVRRVLFEGARAVGVEVHSDGKVSVIQGNEIVLCAGAIQSAHLLLLSGIGPAAALRAQGIPVTADRPGVGAGFTDHPEVAVRWTPRRGVVDTTVPRIMESSLNFNAGGQQASGAGDLEILPMLKPMSYLLSAGTSRVGRAGHREDLEFLVALQEEHARGRLTILSANPDVQPRLEYNYLAVESDRQRMRYAVRTAVALLSTRAFRPLVARITEPLPAVLAHDHLLDEWMQSNLGTALHMSGTARMGPRHDPDSVVDSFGRVHGIHGLRVADTSILPTAPRRGPAATAVLIGELVAGHLRTGASGRPDRAPGQPTTR</sequence>
<keyword evidence="7" id="KW-0560">Oxidoreductase</keyword>
<dbReference type="InterPro" id="IPR036188">
    <property type="entry name" value="FAD/NAD-bd_sf"/>
</dbReference>
<evidence type="ECO:0000256" key="2">
    <source>
        <dbReference type="ARBA" id="ARBA00010790"/>
    </source>
</evidence>
<organism evidence="7 8">
    <name type="scientific">Arthrobacter jinronghuae</name>
    <dbReference type="NCBI Taxonomy" id="2964609"/>
    <lineage>
        <taxon>Bacteria</taxon>
        <taxon>Bacillati</taxon>
        <taxon>Actinomycetota</taxon>
        <taxon>Actinomycetes</taxon>
        <taxon>Micrococcales</taxon>
        <taxon>Micrococcaceae</taxon>
        <taxon>Arthrobacter</taxon>
    </lineage>
</organism>
<dbReference type="InterPro" id="IPR012132">
    <property type="entry name" value="GMC_OxRdtase"/>
</dbReference>
<gene>
    <name evidence="7" type="primary">mftG</name>
    <name evidence="7" type="ORF">NNX28_08945</name>
</gene>
<keyword evidence="4 5" id="KW-0274">FAD</keyword>
<dbReference type="InterPro" id="IPR023978">
    <property type="entry name" value="GMC_oxidoreductase_bact"/>
</dbReference>
<dbReference type="Pfam" id="PF05199">
    <property type="entry name" value="GMC_oxred_C"/>
    <property type="match status" value="1"/>
</dbReference>
<evidence type="ECO:0000313" key="8">
    <source>
        <dbReference type="Proteomes" id="UP001206924"/>
    </source>
</evidence>
<reference evidence="7 8" key="1">
    <citation type="submission" date="2022-07" db="EMBL/GenBank/DDBJ databases">
        <title>Novel species in genus Arthrobacter.</title>
        <authorList>
            <person name="Liu Y."/>
        </authorList>
    </citation>
    <scope>NUCLEOTIDE SEQUENCE [LARGE SCALE GENOMIC DNA]</scope>
    <source>
        <strain evidence="8">zg-Y859</strain>
    </source>
</reference>
<dbReference type="Proteomes" id="UP001206924">
    <property type="component" value="Unassembled WGS sequence"/>
</dbReference>
<dbReference type="NCBIfam" id="TIGR03970">
    <property type="entry name" value="Rv0697"/>
    <property type="match status" value="1"/>
</dbReference>
<evidence type="ECO:0000256" key="4">
    <source>
        <dbReference type="ARBA" id="ARBA00022827"/>
    </source>
</evidence>
<evidence type="ECO:0000256" key="1">
    <source>
        <dbReference type="ARBA" id="ARBA00001974"/>
    </source>
</evidence>
<dbReference type="Gene3D" id="3.30.410.40">
    <property type="match status" value="1"/>
</dbReference>
<dbReference type="SUPFAM" id="SSF54373">
    <property type="entry name" value="FAD-linked reductases, C-terminal domain"/>
    <property type="match status" value="1"/>
</dbReference>